<name>A0A4V2XM39_9ACTN</name>
<sequence>MTELRSYPGVTSALAPIAPIRSINVGAGQLHFHHVAPAALAGLVGAQRDTDHEVLRTGRVKLTNDVETAEWVVMGHAGAADTATMMANMKQDVATVLSLREQLKGTIAALQSAHLGDAILIAPDAVGGNLRAPGPEGVFQYIPHATNTGAAQLTVQYTRLETITRINRVNASKYLTGIKVSPGEDAAVVADALDWRQWAKYNQPFAQTSYATAGNLLTGLVALAAPIAAGGANLNAQQVGLVMLMVLNDAMACTIRRFAADLGQSDDKNVQRFYPKSLRRCYVDAACQSAVPPAALNALQAQIHAAAPAIAQLEWNHCDPAALDVKPTVQELTAAGQGATVAALLSANAKAANDKPTTTAERNLIKNSVLGVNGATLATWIQRAAIAYADTSPGGAQHFDGAGNGRIIPSINFSPVAGGVHGAVYEFREREIPISIEEFETVSDVLTVLFDAST</sequence>
<gene>
    <name evidence="1" type="ORF">E1284_22430</name>
</gene>
<proteinExistence type="predicted"/>
<dbReference type="EMBL" id="SMJW01000118">
    <property type="protein sequence ID" value="TDC12736.1"/>
    <property type="molecule type" value="Genomic_DNA"/>
</dbReference>
<accession>A0A4V2XM39</accession>
<comment type="caution">
    <text evidence="1">The sequence shown here is derived from an EMBL/GenBank/DDBJ whole genome shotgun (WGS) entry which is preliminary data.</text>
</comment>
<dbReference type="RefSeq" id="WP_131942070.1">
    <property type="nucleotide sequence ID" value="NZ_BAAAMX010000030.1"/>
</dbReference>
<dbReference type="AlphaFoldDB" id="A0A4V2XM39"/>
<reference evidence="1 2" key="1">
    <citation type="submission" date="2019-03" db="EMBL/GenBank/DDBJ databases">
        <title>Draft genome sequences of novel Actinobacteria.</title>
        <authorList>
            <person name="Sahin N."/>
            <person name="Ay H."/>
            <person name="Saygin H."/>
        </authorList>
    </citation>
    <scope>NUCLEOTIDE SEQUENCE [LARGE SCALE GENOMIC DNA]</scope>
    <source>
        <strain evidence="1 2">DSM 45347</strain>
    </source>
</reference>
<keyword evidence="2" id="KW-1185">Reference proteome</keyword>
<evidence type="ECO:0000313" key="1">
    <source>
        <dbReference type="EMBL" id="TDC12736.1"/>
    </source>
</evidence>
<dbReference type="Proteomes" id="UP000295431">
    <property type="component" value="Unassembled WGS sequence"/>
</dbReference>
<organism evidence="1 2">
    <name type="scientific">Actinomadura bangladeshensis</name>
    <dbReference type="NCBI Taxonomy" id="453573"/>
    <lineage>
        <taxon>Bacteria</taxon>
        <taxon>Bacillati</taxon>
        <taxon>Actinomycetota</taxon>
        <taxon>Actinomycetes</taxon>
        <taxon>Streptosporangiales</taxon>
        <taxon>Thermomonosporaceae</taxon>
        <taxon>Actinomadura</taxon>
    </lineage>
</organism>
<protein>
    <submittedName>
        <fullName evidence="1">Uncharacterized protein</fullName>
    </submittedName>
</protein>
<evidence type="ECO:0000313" key="2">
    <source>
        <dbReference type="Proteomes" id="UP000295431"/>
    </source>
</evidence>